<dbReference type="Gene3D" id="3.40.1660.10">
    <property type="entry name" value="EreA-like (biosynthetic domain)"/>
    <property type="match status" value="1"/>
</dbReference>
<protein>
    <submittedName>
        <fullName evidence="1">Erythromycin esterase family protein</fullName>
    </submittedName>
</protein>
<organism evidence="1 2">
    <name type="scientific">Alicyclobacillus dauci</name>
    <dbReference type="NCBI Taxonomy" id="1475485"/>
    <lineage>
        <taxon>Bacteria</taxon>
        <taxon>Bacillati</taxon>
        <taxon>Bacillota</taxon>
        <taxon>Bacilli</taxon>
        <taxon>Bacillales</taxon>
        <taxon>Alicyclobacillaceae</taxon>
        <taxon>Alicyclobacillus</taxon>
    </lineage>
</organism>
<dbReference type="EMBL" id="CP104064">
    <property type="protein sequence ID" value="WAH38017.1"/>
    <property type="molecule type" value="Genomic_DNA"/>
</dbReference>
<dbReference type="PANTHER" id="PTHR31299">
    <property type="entry name" value="ESTERASE, PUTATIVE (AFU_ORTHOLOGUE AFUA_1G05850)-RELATED"/>
    <property type="match status" value="1"/>
</dbReference>
<dbReference type="RefSeq" id="WP_268045559.1">
    <property type="nucleotide sequence ID" value="NZ_CP104064.1"/>
</dbReference>
<keyword evidence="2" id="KW-1185">Reference proteome</keyword>
<gene>
    <name evidence="1" type="ORF">NZD86_05880</name>
</gene>
<dbReference type="InterPro" id="IPR007815">
    <property type="entry name" value="Emycin_Estase"/>
</dbReference>
<reference evidence="1" key="1">
    <citation type="submission" date="2022-08" db="EMBL/GenBank/DDBJ databases">
        <title>Alicyclobacillus dauci DSM2870, complete genome.</title>
        <authorList>
            <person name="Wang Q."/>
            <person name="Cai R."/>
            <person name="Wang Z."/>
        </authorList>
    </citation>
    <scope>NUCLEOTIDE SEQUENCE</scope>
    <source>
        <strain evidence="1">DSM 28700</strain>
    </source>
</reference>
<proteinExistence type="predicted"/>
<dbReference type="Pfam" id="PF05139">
    <property type="entry name" value="Erythro_esteras"/>
    <property type="match status" value="1"/>
</dbReference>
<dbReference type="InterPro" id="IPR052036">
    <property type="entry name" value="Hydrolase/PRTase-associated"/>
</dbReference>
<evidence type="ECO:0000313" key="2">
    <source>
        <dbReference type="Proteomes" id="UP001164803"/>
    </source>
</evidence>
<dbReference type="InterPro" id="IPR014622">
    <property type="entry name" value="UCP036794_erythomycin"/>
</dbReference>
<dbReference type="CDD" id="cd14728">
    <property type="entry name" value="Ere-like"/>
    <property type="match status" value="1"/>
</dbReference>
<dbReference type="Gene3D" id="3.30.1870.10">
    <property type="entry name" value="EreA-like, domain 2"/>
    <property type="match status" value="1"/>
</dbReference>
<evidence type="ECO:0000313" key="1">
    <source>
        <dbReference type="EMBL" id="WAH38017.1"/>
    </source>
</evidence>
<dbReference type="PANTHER" id="PTHR31299:SF0">
    <property type="entry name" value="ESTERASE, PUTATIVE (AFU_ORTHOLOGUE AFUA_1G05850)-RELATED"/>
    <property type="match status" value="1"/>
</dbReference>
<sequence>MNDSNVIAEIQASSMRLNGISDFDTIIDSIGSSKYVLLGEASHGTSEFYRLRAELSKRLILEHGFTFIAVEGDFPSCFALNRYVKGDKNTPSTAKQAMKIFQRWPTWMWANEEIASFLEWMKVENSPRGSNRQVGFYGIDMYSLWESMDEIVKHLERIQAPELEDVKKAFSCFEPYGRNAQTYGLSATYMSEHCEDEVVKALLELRSHRQHDPSHPESTMALDLNAMVTLNAERYYRAMFHPGPESWNVRDTHMVKALERIMAFHGDNAKCIVWEHNTHIGDARFTDMIDEGMVNVGQLLRERHGTEEVFPIGFGTHRGTVIAGSEWGAPMQVMPVPNAQPGSWEDLMHRAGDFNQLLLFKDRDWSLDDPLPHRAIGVVYEPLDERGNYVPTIMHRRYDAFVFVEETQALRPIELARVEV</sequence>
<dbReference type="Proteomes" id="UP001164803">
    <property type="component" value="Chromosome"/>
</dbReference>
<accession>A0ABY6Z5Y0</accession>
<dbReference type="SUPFAM" id="SSF159501">
    <property type="entry name" value="EreA/ChaN-like"/>
    <property type="match status" value="1"/>
</dbReference>
<dbReference type="PIRSF" id="PIRSF036794">
    <property type="entry name" value="UCP_erythr_ester"/>
    <property type="match status" value="1"/>
</dbReference>
<name>A0ABY6Z5Y0_9BACL</name>